<reference evidence="1" key="1">
    <citation type="submission" date="2016-12" db="EMBL/GenBank/DDBJ databases">
        <title>Discovery of methanogenic haloarchaea.</title>
        <authorList>
            <person name="Sorokin D.Y."/>
            <person name="Makarova K.S."/>
            <person name="Abbas B."/>
            <person name="Ferrer M."/>
            <person name="Golyshin P.N."/>
        </authorList>
    </citation>
    <scope>NUCLEOTIDE SEQUENCE [LARGE SCALE GENOMIC DNA]</scope>
    <source>
        <strain evidence="1">HMET1</strain>
    </source>
</reference>
<sequence>MGFLEVTYEEFFKHSLSNVHTGLDEKVRWKKIGRRLRELYGQKLGFIIFQVPTHLAGDFRERLKEETGTKRIQVIEIKPKIAGKKNIN</sequence>
<name>A0A1Q6DWQ4_METT1</name>
<dbReference type="AlphaFoldDB" id="A0A1Q6DWQ4"/>
<evidence type="ECO:0000313" key="2">
    <source>
        <dbReference type="Proteomes" id="UP000185744"/>
    </source>
</evidence>
<evidence type="ECO:0000313" key="1">
    <source>
        <dbReference type="EMBL" id="OKY78820.1"/>
    </source>
</evidence>
<dbReference type="InParanoid" id="A0A1Q6DWQ4"/>
<dbReference type="Proteomes" id="UP000185744">
    <property type="component" value="Unassembled WGS sequence"/>
</dbReference>
<dbReference type="EMBL" id="MSDW01000001">
    <property type="protein sequence ID" value="OKY78820.1"/>
    <property type="molecule type" value="Genomic_DNA"/>
</dbReference>
<accession>A0A1Q6DWQ4</accession>
<protein>
    <submittedName>
        <fullName evidence="1">Uncharacterized protein</fullName>
    </submittedName>
</protein>
<keyword evidence="2" id="KW-1185">Reference proteome</keyword>
<proteinExistence type="predicted"/>
<organism evidence="1 2">
    <name type="scientific">Methanohalarchaeum thermophilum</name>
    <dbReference type="NCBI Taxonomy" id="1903181"/>
    <lineage>
        <taxon>Archaea</taxon>
        <taxon>Methanobacteriati</taxon>
        <taxon>Methanobacteriota</taxon>
        <taxon>Methanonatronarchaeia</taxon>
        <taxon>Methanonatronarchaeales</taxon>
        <taxon>Methanonatronarchaeaceae</taxon>
        <taxon>Candidatus Methanohalarchaeum</taxon>
    </lineage>
</organism>
<dbReference type="STRING" id="1903181.BTN85_1323"/>
<gene>
    <name evidence="1" type="ORF">BTN85_1323</name>
</gene>
<comment type="caution">
    <text evidence="1">The sequence shown here is derived from an EMBL/GenBank/DDBJ whole genome shotgun (WGS) entry which is preliminary data.</text>
</comment>